<dbReference type="Proteomes" id="UP000318296">
    <property type="component" value="Unassembled WGS sequence"/>
</dbReference>
<comment type="caution">
    <text evidence="2">The sequence shown here is derived from an EMBL/GenBank/DDBJ whole genome shotgun (WGS) entry which is preliminary data.</text>
</comment>
<feature type="region of interest" description="Disordered" evidence="1">
    <location>
        <begin position="606"/>
        <end position="625"/>
    </location>
</feature>
<gene>
    <name evidence="2" type="ORF">CEN92_72</name>
</gene>
<name>A0A554LH64_9BACT</name>
<dbReference type="AlphaFoldDB" id="A0A554LH64"/>
<evidence type="ECO:0000256" key="1">
    <source>
        <dbReference type="SAM" id="MobiDB-lite"/>
    </source>
</evidence>
<organism evidence="2 3">
    <name type="scientific">Candidatus Berkelbacteria bacterium Licking1014_96</name>
    <dbReference type="NCBI Taxonomy" id="2017149"/>
    <lineage>
        <taxon>Bacteria</taxon>
        <taxon>Candidatus Berkelbacteria</taxon>
    </lineage>
</organism>
<dbReference type="EMBL" id="VMGH01000009">
    <property type="protein sequence ID" value="TSC92198.1"/>
    <property type="molecule type" value="Genomic_DNA"/>
</dbReference>
<sequence length="625" mass="71733">KYQDLNKSPEVESAAKRTDARAGEEVSIEPKARIQNYLDRLKEIIEQEDLVKKERGLEALKGILNDKYVIKAEKVPESYFESVKRRHREEGHGDIEIPEEQKEQLKQTIITDQVRSLDMWVDYLASPDAKYPDYLKYFAFRSILRLGRYDKEKKAFSERRGGAVSPFPDLNREALGFILDALEKQERGKAVSFAYDIQEEEKQEFNKFLQRKNFAKLYAWAIDKINPVPEDLMRITQGEWRKFPQGSDPKELVRAIQDYATGWCIRGEGYAEDYLRDNDELEIYFSNDQDGQPRIPRVVIVRNEESTKEVRGVADQENLDPYIGEVVAKKLEELPDGKLYAKKSADMKRLTAIERKIQNRQELNKDDLIFLYEIKVPIEGFGYQKDPRIKELISQRDPKVDAPIVFGCKPSEIAWGENQINESTKAYIGPLFKGIFQKLSHLEHIYTSFPEGRIVRSELVIGGKTAQELEQELREQKINISNYARGMLRSNDFTTLSDAENIDLVRLKVCDLGVTSMATTKQIYTRAEEFGLELCPTEVGPHQRLKDLNQSLGDWYWVGMKPIAGRGGRPIVLDLSRDADGLWLGDDWADPAARWDLASEIVFRSRPPASPAAKQGRAGKVSPES</sequence>
<proteinExistence type="predicted"/>
<reference evidence="2 3" key="1">
    <citation type="submission" date="2017-07" db="EMBL/GenBank/DDBJ databases">
        <title>Mechanisms for carbon and nitrogen cycling indicate functional differentiation within the Candidate Phyla Radiation.</title>
        <authorList>
            <person name="Danczak R.E."/>
            <person name="Johnston M.D."/>
            <person name="Kenah C."/>
            <person name="Slattery M."/>
            <person name="Wrighton K.C."/>
            <person name="Wilkins M.J."/>
        </authorList>
    </citation>
    <scope>NUCLEOTIDE SEQUENCE [LARGE SCALE GENOMIC DNA]</scope>
    <source>
        <strain evidence="2">Licking1014_96</strain>
    </source>
</reference>
<feature type="non-terminal residue" evidence="2">
    <location>
        <position position="1"/>
    </location>
</feature>
<feature type="region of interest" description="Disordered" evidence="1">
    <location>
        <begin position="1"/>
        <end position="26"/>
    </location>
</feature>
<evidence type="ECO:0000313" key="2">
    <source>
        <dbReference type="EMBL" id="TSC92198.1"/>
    </source>
</evidence>
<accession>A0A554LH64</accession>
<protein>
    <submittedName>
        <fullName evidence="2">Uncharacterized protein</fullName>
    </submittedName>
</protein>
<evidence type="ECO:0000313" key="3">
    <source>
        <dbReference type="Proteomes" id="UP000318296"/>
    </source>
</evidence>